<dbReference type="STRING" id="554065.E1Z4K2"/>
<evidence type="ECO:0000256" key="1">
    <source>
        <dbReference type="SAM" id="Coils"/>
    </source>
</evidence>
<evidence type="ECO:0000256" key="2">
    <source>
        <dbReference type="SAM" id="MobiDB-lite"/>
    </source>
</evidence>
<feature type="region of interest" description="Disordered" evidence="2">
    <location>
        <begin position="324"/>
        <end position="367"/>
    </location>
</feature>
<dbReference type="EMBL" id="GL433836">
    <property type="protein sequence ID" value="EFN59360.1"/>
    <property type="molecule type" value="Genomic_DNA"/>
</dbReference>
<proteinExistence type="predicted"/>
<dbReference type="FunCoup" id="E1Z4K2">
    <property type="interactions" value="1744"/>
</dbReference>
<dbReference type="PANTHER" id="PTHR12847">
    <property type="entry name" value="ATP-BINDING CASSETTE ABC TRANSPORTER-RELATED"/>
    <property type="match status" value="1"/>
</dbReference>
<sequence length="367" mass="38052">MASAAAPQDAASPAAAAASAAADESLPELPLFSCKEAYVYRVPPATNHQAETWDVNNWLATVSLKVVQADDDAYVRLLADKTGELFAECPVPVDKPLVTAVEPVIDSSRYFVLRIVDRDSQRHAFIGIGFRERSEASDFNATLHEFLQYIKRKRTAEAMRHAYEERMQSATEEAASLGQAAAAAMAAPAADYSIKEGQTLHLKISAPEPVSRGFVSRAAARGQLGKTFSLLMDGHGGAVAALSPPPRAGSSPRLEMCVSPGLDAGGGSPMHTEGSGGAVSVGGGSGGGTPGRLGRVSGMGDAELQHRLQGLHLQQQAGGEACSSAASAASAASSSTAALPALEDDDFGDFEEAPEPGPQRQPDDGRG</sequence>
<reference evidence="4 5" key="1">
    <citation type="journal article" date="2010" name="Plant Cell">
        <title>The Chlorella variabilis NC64A genome reveals adaptation to photosymbiosis, coevolution with viruses, and cryptic sex.</title>
        <authorList>
            <person name="Blanc G."/>
            <person name="Duncan G."/>
            <person name="Agarkova I."/>
            <person name="Borodovsky M."/>
            <person name="Gurnon J."/>
            <person name="Kuo A."/>
            <person name="Lindquist E."/>
            <person name="Lucas S."/>
            <person name="Pangilinan J."/>
            <person name="Polle J."/>
            <person name="Salamov A."/>
            <person name="Terry A."/>
            <person name="Yamada T."/>
            <person name="Dunigan D.D."/>
            <person name="Grigoriev I.V."/>
            <person name="Claverie J.M."/>
            <person name="Van Etten J.L."/>
        </authorList>
    </citation>
    <scope>NUCLEOTIDE SEQUENCE [LARGE SCALE GENOMIC DNA]</scope>
    <source>
        <strain evidence="4 5">NC64A</strain>
    </source>
</reference>
<organism evidence="5">
    <name type="scientific">Chlorella variabilis</name>
    <name type="common">Green alga</name>
    <dbReference type="NCBI Taxonomy" id="554065"/>
    <lineage>
        <taxon>Eukaryota</taxon>
        <taxon>Viridiplantae</taxon>
        <taxon>Chlorophyta</taxon>
        <taxon>core chlorophytes</taxon>
        <taxon>Trebouxiophyceae</taxon>
        <taxon>Chlorellales</taxon>
        <taxon>Chlorellaceae</taxon>
        <taxon>Chlorella clade</taxon>
        <taxon>Chlorella</taxon>
    </lineage>
</organism>
<feature type="compositionally biased region" description="Low complexity" evidence="2">
    <location>
        <begin position="324"/>
        <end position="338"/>
    </location>
</feature>
<dbReference type="PANTHER" id="PTHR12847:SF9">
    <property type="entry name" value="NECAP-LIKE PROTEIN CG9132"/>
    <property type="match status" value="1"/>
</dbReference>
<dbReference type="GO" id="GO:0006897">
    <property type="term" value="P:endocytosis"/>
    <property type="evidence" value="ECO:0007669"/>
    <property type="project" value="InterPro"/>
</dbReference>
<dbReference type="eggNOG" id="KOG2500">
    <property type="taxonomic scope" value="Eukaryota"/>
</dbReference>
<feature type="coiled-coil region" evidence="1">
    <location>
        <begin position="153"/>
        <end position="180"/>
    </location>
</feature>
<gene>
    <name evidence="4" type="ORF">CHLNCDRAFT_137817</name>
</gene>
<dbReference type="Gene3D" id="2.30.29.30">
    <property type="entry name" value="Pleckstrin-homology domain (PH domain)/Phosphotyrosine-binding domain (PTB)"/>
    <property type="match status" value="1"/>
</dbReference>
<feature type="compositionally biased region" description="Gly residues" evidence="2">
    <location>
        <begin position="263"/>
        <end position="291"/>
    </location>
</feature>
<feature type="compositionally biased region" description="Acidic residues" evidence="2">
    <location>
        <begin position="342"/>
        <end position="354"/>
    </location>
</feature>
<feature type="region of interest" description="Disordered" evidence="2">
    <location>
        <begin position="243"/>
        <end position="297"/>
    </location>
</feature>
<protein>
    <recommendedName>
        <fullName evidence="3">NECAP PHear domain-containing protein</fullName>
    </recommendedName>
</protein>
<dbReference type="AlphaFoldDB" id="E1Z4K2"/>
<dbReference type="InterPro" id="IPR011993">
    <property type="entry name" value="PH-like_dom_sf"/>
</dbReference>
<dbReference type="RefSeq" id="XP_005851462.1">
    <property type="nucleotide sequence ID" value="XM_005851400.1"/>
</dbReference>
<evidence type="ECO:0000259" key="3">
    <source>
        <dbReference type="Pfam" id="PF07933"/>
    </source>
</evidence>
<dbReference type="SUPFAM" id="SSF50729">
    <property type="entry name" value="PH domain-like"/>
    <property type="match status" value="1"/>
</dbReference>
<keyword evidence="1" id="KW-0175">Coiled coil</keyword>
<dbReference type="OMA" id="HAYEERM"/>
<dbReference type="CDD" id="cd13228">
    <property type="entry name" value="PHear_NECAP"/>
    <property type="match status" value="1"/>
</dbReference>
<dbReference type="InParanoid" id="E1Z4K2"/>
<name>E1Z4K2_CHLVA</name>
<dbReference type="KEGG" id="cvr:CHLNCDRAFT_137817"/>
<evidence type="ECO:0000313" key="5">
    <source>
        <dbReference type="Proteomes" id="UP000008141"/>
    </source>
</evidence>
<dbReference type="GO" id="GO:0030125">
    <property type="term" value="C:clathrin vesicle coat"/>
    <property type="evidence" value="ECO:0007669"/>
    <property type="project" value="TreeGrafter"/>
</dbReference>
<dbReference type="Pfam" id="PF07933">
    <property type="entry name" value="DUF1681"/>
    <property type="match status" value="1"/>
</dbReference>
<feature type="domain" description="NECAP PHear" evidence="3">
    <location>
        <begin position="31"/>
        <end position="204"/>
    </location>
</feature>
<accession>E1Z4K2</accession>
<keyword evidence="5" id="KW-1185">Reference proteome</keyword>
<dbReference type="OrthoDB" id="10265489at2759"/>
<dbReference type="GeneID" id="17358465"/>
<dbReference type="Proteomes" id="UP000008141">
    <property type="component" value="Unassembled WGS sequence"/>
</dbReference>
<evidence type="ECO:0000313" key="4">
    <source>
        <dbReference type="EMBL" id="EFN59360.1"/>
    </source>
</evidence>
<dbReference type="InterPro" id="IPR012466">
    <property type="entry name" value="NECAP_PHear"/>
</dbReference>